<gene>
    <name evidence="2" type="ORF">C7477_14011</name>
</gene>
<evidence type="ECO:0000313" key="2">
    <source>
        <dbReference type="EMBL" id="PYE85153.1"/>
    </source>
</evidence>
<dbReference type="EMBL" id="QJTF01000040">
    <property type="protein sequence ID" value="PYE85153.1"/>
    <property type="molecule type" value="Genomic_DNA"/>
</dbReference>
<feature type="chain" id="PRO_5016270345" evidence="1">
    <location>
        <begin position="24"/>
        <end position="263"/>
    </location>
</feature>
<dbReference type="InterPro" id="IPR017738">
    <property type="entry name" value="T6SS-assoc_VCA0118"/>
</dbReference>
<keyword evidence="3" id="KW-1185">Reference proteome</keyword>
<comment type="caution">
    <text evidence="2">The sequence shown here is derived from an EMBL/GenBank/DDBJ whole genome shotgun (WGS) entry which is preliminary data.</text>
</comment>
<organism evidence="2 3">
    <name type="scientific">Phyllobacterium leguminum</name>
    <dbReference type="NCBI Taxonomy" id="314237"/>
    <lineage>
        <taxon>Bacteria</taxon>
        <taxon>Pseudomonadati</taxon>
        <taxon>Pseudomonadota</taxon>
        <taxon>Alphaproteobacteria</taxon>
        <taxon>Hyphomicrobiales</taxon>
        <taxon>Phyllobacteriaceae</taxon>
        <taxon>Phyllobacterium</taxon>
    </lineage>
</organism>
<dbReference type="Pfam" id="PF11319">
    <property type="entry name" value="VasI"/>
    <property type="match status" value="1"/>
</dbReference>
<keyword evidence="1" id="KW-0732">Signal</keyword>
<proteinExistence type="predicted"/>
<accession>A0A318SU18</accession>
<dbReference type="OrthoDB" id="7831428at2"/>
<reference evidence="2 3" key="1">
    <citation type="submission" date="2018-06" db="EMBL/GenBank/DDBJ databases">
        <title>Genomic Encyclopedia of Type Strains, Phase III (KMG-III): the genomes of soil and plant-associated and newly described type strains.</title>
        <authorList>
            <person name="Whitman W."/>
        </authorList>
    </citation>
    <scope>NUCLEOTIDE SEQUENCE [LARGE SCALE GENOMIC DNA]</scope>
    <source>
        <strain evidence="2 3">ORS 1419</strain>
    </source>
</reference>
<sequence>MTYPYGPITFAAAMIATAVPAVAQGEADASRVTPEQCVSIADRVARLTCFDTVFKTPVPQAAPAPAPEAAASPKKDAPIRRLAEQMEGTRGVDDSNWIVRYRPWHTSMLVDQMDQNRLGTLTASSRPGDSEARVEAVDVFMTMKEADISPNRAADDRAILMLSCENDITTLGILLPKPISTLQANLSLSGDNRSTFRLNWRDVENGDVVIAGRGLESIETIKAITGYRRIQLQVNYPGGPRAFIFDLEDLNNRLKPLKAACHW</sequence>
<protein>
    <submittedName>
        <fullName evidence="2">Type VI secretion system protein VasI</fullName>
    </submittedName>
</protein>
<dbReference type="Proteomes" id="UP000247454">
    <property type="component" value="Unassembled WGS sequence"/>
</dbReference>
<evidence type="ECO:0000256" key="1">
    <source>
        <dbReference type="SAM" id="SignalP"/>
    </source>
</evidence>
<feature type="signal peptide" evidence="1">
    <location>
        <begin position="1"/>
        <end position="23"/>
    </location>
</feature>
<evidence type="ECO:0000313" key="3">
    <source>
        <dbReference type="Proteomes" id="UP000247454"/>
    </source>
</evidence>
<dbReference type="RefSeq" id="WP_110754770.1">
    <property type="nucleotide sequence ID" value="NZ_QJTF01000040.1"/>
</dbReference>
<dbReference type="AlphaFoldDB" id="A0A318SU18"/>
<name>A0A318SU18_9HYPH</name>